<keyword evidence="3" id="KW-1185">Reference proteome</keyword>
<accession>A0ABN8YRY3</accession>
<organism evidence="2 3">
    <name type="scientific">Rangifer tarandus platyrhynchus</name>
    <name type="common">Svalbard reindeer</name>
    <dbReference type="NCBI Taxonomy" id="3082113"/>
    <lineage>
        <taxon>Eukaryota</taxon>
        <taxon>Metazoa</taxon>
        <taxon>Chordata</taxon>
        <taxon>Craniata</taxon>
        <taxon>Vertebrata</taxon>
        <taxon>Euteleostomi</taxon>
        <taxon>Mammalia</taxon>
        <taxon>Eutheria</taxon>
        <taxon>Laurasiatheria</taxon>
        <taxon>Artiodactyla</taxon>
        <taxon>Ruminantia</taxon>
        <taxon>Pecora</taxon>
        <taxon>Cervidae</taxon>
        <taxon>Odocoileinae</taxon>
        <taxon>Rangifer</taxon>
    </lineage>
</organism>
<name>A0ABN8YRY3_RANTA</name>
<evidence type="ECO:0000313" key="2">
    <source>
        <dbReference type="EMBL" id="CAI9164350.1"/>
    </source>
</evidence>
<feature type="compositionally biased region" description="Basic and acidic residues" evidence="1">
    <location>
        <begin position="45"/>
        <end position="55"/>
    </location>
</feature>
<evidence type="ECO:0000256" key="1">
    <source>
        <dbReference type="SAM" id="MobiDB-lite"/>
    </source>
</evidence>
<dbReference type="EMBL" id="OX459958">
    <property type="protein sequence ID" value="CAI9164350.1"/>
    <property type="molecule type" value="Genomic_DNA"/>
</dbReference>
<gene>
    <name evidence="2" type="ORF">MRATA1EN1_LOCUS13312</name>
</gene>
<feature type="compositionally biased region" description="Basic residues" evidence="1">
    <location>
        <begin position="89"/>
        <end position="103"/>
    </location>
</feature>
<proteinExistence type="predicted"/>
<feature type="region of interest" description="Disordered" evidence="1">
    <location>
        <begin position="1"/>
        <end position="114"/>
    </location>
</feature>
<protein>
    <submittedName>
        <fullName evidence="2">Uncharacterized protein</fullName>
    </submittedName>
</protein>
<reference evidence="2" key="1">
    <citation type="submission" date="2023-04" db="EMBL/GenBank/DDBJ databases">
        <authorList>
            <consortium name="ELIXIR-Norway"/>
        </authorList>
    </citation>
    <scope>NUCLEOTIDE SEQUENCE [LARGE SCALE GENOMIC DNA]</scope>
</reference>
<dbReference type="Proteomes" id="UP001176941">
    <property type="component" value="Chromosome 22"/>
</dbReference>
<sequence length="114" mass="13007">MEAQENRRERAQEPDRDGDRDSASRSRSQRRSASGAAQSRNGRRGRPERLPGEPRLRRRKSPLDAASVSRRRHRPSCSRPGRPGPLPLPRRRRQRLCSPRRRSATLLSAVEPVG</sequence>
<feature type="compositionally biased region" description="Low complexity" evidence="1">
    <location>
        <begin position="31"/>
        <end position="40"/>
    </location>
</feature>
<feature type="compositionally biased region" description="Basic and acidic residues" evidence="1">
    <location>
        <begin position="1"/>
        <end position="24"/>
    </location>
</feature>
<evidence type="ECO:0000313" key="3">
    <source>
        <dbReference type="Proteomes" id="UP001176941"/>
    </source>
</evidence>